<dbReference type="Pfam" id="PF00550">
    <property type="entry name" value="PP-binding"/>
    <property type="match status" value="1"/>
</dbReference>
<evidence type="ECO:0000313" key="5">
    <source>
        <dbReference type="Proteomes" id="UP001597417"/>
    </source>
</evidence>
<accession>A0ABW5G0B0</accession>
<dbReference type="RefSeq" id="WP_378268936.1">
    <property type="nucleotide sequence ID" value="NZ_JBHUKR010000020.1"/>
</dbReference>
<feature type="transmembrane region" description="Helical" evidence="2">
    <location>
        <begin position="649"/>
        <end position="676"/>
    </location>
</feature>
<feature type="transmembrane region" description="Helical" evidence="2">
    <location>
        <begin position="903"/>
        <end position="925"/>
    </location>
</feature>
<dbReference type="InterPro" id="IPR036736">
    <property type="entry name" value="ACP-like_sf"/>
</dbReference>
<keyword evidence="2" id="KW-0812">Transmembrane</keyword>
<dbReference type="InterPro" id="IPR020845">
    <property type="entry name" value="AMP-binding_CS"/>
</dbReference>
<feature type="region of interest" description="Disordered" evidence="1">
    <location>
        <begin position="1335"/>
        <end position="1363"/>
    </location>
</feature>
<name>A0ABW5G0B0_9PSEU</name>
<feature type="transmembrane region" description="Helical" evidence="2">
    <location>
        <begin position="618"/>
        <end position="637"/>
    </location>
</feature>
<dbReference type="Pfam" id="PF00501">
    <property type="entry name" value="AMP-binding"/>
    <property type="match status" value="1"/>
</dbReference>
<dbReference type="NCBIfam" id="TIGR01733">
    <property type="entry name" value="AA-adenyl-dom"/>
    <property type="match status" value="1"/>
</dbReference>
<dbReference type="InterPro" id="IPR042099">
    <property type="entry name" value="ANL_N_sf"/>
</dbReference>
<organism evidence="4 5">
    <name type="scientific">Amycolatopsis pigmentata</name>
    <dbReference type="NCBI Taxonomy" id="450801"/>
    <lineage>
        <taxon>Bacteria</taxon>
        <taxon>Bacillati</taxon>
        <taxon>Actinomycetota</taxon>
        <taxon>Actinomycetes</taxon>
        <taxon>Pseudonocardiales</taxon>
        <taxon>Pseudonocardiaceae</taxon>
        <taxon>Amycolatopsis</taxon>
    </lineage>
</organism>
<dbReference type="Gene3D" id="2.160.10.10">
    <property type="entry name" value="Hexapeptide repeat proteins"/>
    <property type="match status" value="2"/>
</dbReference>
<dbReference type="InterPro" id="IPR025110">
    <property type="entry name" value="AMP-bd_C"/>
</dbReference>
<dbReference type="PANTHER" id="PTHR45527">
    <property type="entry name" value="NONRIBOSOMAL PEPTIDE SYNTHETASE"/>
    <property type="match status" value="1"/>
</dbReference>
<dbReference type="Proteomes" id="UP001597417">
    <property type="component" value="Unassembled WGS sequence"/>
</dbReference>
<dbReference type="CDD" id="cd05930">
    <property type="entry name" value="A_NRPS"/>
    <property type="match status" value="1"/>
</dbReference>
<feature type="transmembrane region" description="Helical" evidence="2">
    <location>
        <begin position="1184"/>
        <end position="1210"/>
    </location>
</feature>
<dbReference type="SUPFAM" id="SSF51161">
    <property type="entry name" value="Trimeric LpxA-like enzymes"/>
    <property type="match status" value="3"/>
</dbReference>
<dbReference type="InterPro" id="IPR011004">
    <property type="entry name" value="Trimer_LpxA-like_sf"/>
</dbReference>
<dbReference type="EMBL" id="JBHUKR010000020">
    <property type="protein sequence ID" value="MFD2420735.1"/>
    <property type="molecule type" value="Genomic_DNA"/>
</dbReference>
<feature type="transmembrane region" description="Helical" evidence="2">
    <location>
        <begin position="863"/>
        <end position="883"/>
    </location>
</feature>
<dbReference type="Gene3D" id="3.30.300.30">
    <property type="match status" value="1"/>
</dbReference>
<dbReference type="PROSITE" id="PS50075">
    <property type="entry name" value="CARRIER"/>
    <property type="match status" value="1"/>
</dbReference>
<dbReference type="SUPFAM" id="SSF47336">
    <property type="entry name" value="ACP-like"/>
    <property type="match status" value="1"/>
</dbReference>
<reference evidence="5" key="1">
    <citation type="journal article" date="2019" name="Int. J. Syst. Evol. Microbiol.">
        <title>The Global Catalogue of Microorganisms (GCM) 10K type strain sequencing project: providing services to taxonomists for standard genome sequencing and annotation.</title>
        <authorList>
            <consortium name="The Broad Institute Genomics Platform"/>
            <consortium name="The Broad Institute Genome Sequencing Center for Infectious Disease"/>
            <person name="Wu L."/>
            <person name="Ma J."/>
        </authorList>
    </citation>
    <scope>NUCLEOTIDE SEQUENCE [LARGE SCALE GENOMIC DNA]</scope>
    <source>
        <strain evidence="5">CGMCC 4.7645</strain>
    </source>
</reference>
<protein>
    <submittedName>
        <fullName evidence="4">Amino acid adenylation domain-containing protein</fullName>
    </submittedName>
</protein>
<dbReference type="Gene3D" id="3.40.50.12780">
    <property type="entry name" value="N-terminal domain of ligase-like"/>
    <property type="match status" value="1"/>
</dbReference>
<dbReference type="Pfam" id="PF13193">
    <property type="entry name" value="AMP-binding_C"/>
    <property type="match status" value="1"/>
</dbReference>
<feature type="transmembrane region" description="Helical" evidence="2">
    <location>
        <begin position="682"/>
        <end position="703"/>
    </location>
</feature>
<evidence type="ECO:0000259" key="3">
    <source>
        <dbReference type="PROSITE" id="PS50075"/>
    </source>
</evidence>
<dbReference type="InterPro" id="IPR009081">
    <property type="entry name" value="PP-bd_ACP"/>
</dbReference>
<dbReference type="InterPro" id="IPR045851">
    <property type="entry name" value="AMP-bd_C_sf"/>
</dbReference>
<dbReference type="PANTHER" id="PTHR45527:SF1">
    <property type="entry name" value="FATTY ACID SYNTHASE"/>
    <property type="match status" value="1"/>
</dbReference>
<gene>
    <name evidence="4" type="ORF">ACFSXZ_30840</name>
</gene>
<dbReference type="InterPro" id="IPR000873">
    <property type="entry name" value="AMP-dep_synth/lig_dom"/>
</dbReference>
<evidence type="ECO:0000256" key="2">
    <source>
        <dbReference type="SAM" id="Phobius"/>
    </source>
</evidence>
<dbReference type="Gene3D" id="1.10.1200.10">
    <property type="entry name" value="ACP-like"/>
    <property type="match status" value="1"/>
</dbReference>
<feature type="domain" description="Carrier" evidence="3">
    <location>
        <begin position="514"/>
        <end position="592"/>
    </location>
</feature>
<keyword evidence="2" id="KW-0472">Membrane</keyword>
<keyword evidence="5" id="KW-1185">Reference proteome</keyword>
<feature type="transmembrane region" description="Helical" evidence="2">
    <location>
        <begin position="1136"/>
        <end position="1163"/>
    </location>
</feature>
<keyword evidence="2" id="KW-1133">Transmembrane helix</keyword>
<comment type="caution">
    <text evidence="4">The sequence shown here is derived from an EMBL/GenBank/DDBJ whole genome shotgun (WGS) entry which is preliminary data.</text>
</comment>
<dbReference type="PROSITE" id="PS00455">
    <property type="entry name" value="AMP_BINDING"/>
    <property type="match status" value="1"/>
</dbReference>
<feature type="transmembrane region" description="Helical" evidence="2">
    <location>
        <begin position="1104"/>
        <end position="1124"/>
    </location>
</feature>
<evidence type="ECO:0000313" key="4">
    <source>
        <dbReference type="EMBL" id="MFD2420735.1"/>
    </source>
</evidence>
<proteinExistence type="predicted"/>
<evidence type="ECO:0000256" key="1">
    <source>
        <dbReference type="SAM" id="MobiDB-lite"/>
    </source>
</evidence>
<sequence>MSLTAESDWFDAGRPPALHEYFDRAAATWPEAVAIDVPPGPGRSRTTVTYLELRRESERLARAVLAVAAPGQIVAIMLRRSTEQVYAAQLAVLRAAAAYVCVDPSFPDDQVTHIFDDAGASALLTDAEGAERAERIGYRGPVVRVDRPVAVSTAYLPAAPGPDSLAYLIYTSGSTGAPKGVMVPHRGVVNLVEGDLGEFGLGPGDRVAQGSSAAYDSSVEEVWLALASGATVVVMDDDTARLGPDLVPWLREERITVLCPPPTLLRTTGCEDPRRELPDLRLLYVGGEALPEDVAERWSVGRRMVNGYGPTECSITCLRQDIVPGRPVAIGSPVPGMWAWVLDENLEPVPTGEQGELCMGGAGIALGYLNRPDLTAEKFPQHPTFGKIYRTGDLVHADADGTLFYHGRIDSQVKLRGYRIELEAIESVLARCPGVREAACRVQGENLAAHLIPEDPGNPPAIPELREALAKALPTYMMPSAFGLIDELPRTAGGKVRRNDLPTLTQEQQQTGPAARTPMEQLISTAVAEALSLGAPPPVDADFFTDLGGSSLTAAVVITALRADPATSGITVRDLYQARTVEGLAALAAPSEESGTVKLERPRRTPAGNPIGATTVQAVWLVVELLVGSAVAYFLFFRVLPWVADHIGLIPLLFVAPVVLTVGRTALSPFTIALAVRAKKVFIGRYTPVRASVWSGFAVRMWIVRQFMRLIPWGRIAGTEFQCMVLRSLGARVGNRVHIHRGVDLSRGGWDMLHIGDDVSIGQDASIGLISLERRQVVLGPVTIADGATLEVRAGVCPDTRVGRGACLTALSSLPSGRSIPDGQRWEGVPAKPVGDAGPPPRVSTRSLSPIAHGLLMIGSRDLLQWVLALPSLALSLLIVYRFGLTYESLLDALAQPMANLPLLAAIGFSGCLSLFLAVAMEALACRCLGTVRPGVIGRWSTAYVRVALKTGLVSSAGRWLSGGLFWPPWLRVAGMRIGRGCEISTIIDVVPELIEIGPDTFFADGIYLGGPRVHQGTVALEPVVLGANTFLGNHAVIRGGQRLPSDILIGISTLADDRLILPGTSWFGHPPFELPQREIVSVDRSLTHDPSFARVLTRVFWEWLRFALPIVPMLAGLGWVWGVDQVSGLLPLLPLVLLGVPAVTLATVASLCLFVLALKWGLLGRVRPGTHPLWSCWCSRWDFLYVAWGFIAGRALATLEGTLLLAVYLRRTGMKIGSRVVFSEGFAQIVDPDMLEIADGATVSAMFQAHTFEDRVLKIAPVRVGAGSTLGHATVPLYGAEIGENTVVAPHSVVMKQERLLPDRRYEGAPTRALDGSARPGMVRHARRHEAGFPTWPGQPILIGGGRHRASRRRPAMDREAP</sequence>
<dbReference type="SUPFAM" id="SSF56801">
    <property type="entry name" value="Acetyl-CoA synthetase-like"/>
    <property type="match status" value="1"/>
</dbReference>
<dbReference type="InterPro" id="IPR010071">
    <property type="entry name" value="AA_adenyl_dom"/>
</dbReference>